<evidence type="ECO:0000313" key="17">
    <source>
        <dbReference type="Proteomes" id="UP000051612"/>
    </source>
</evidence>
<comment type="function">
    <text evidence="14">Poorly processive, error-prone DNA polymerase involved in untargeted mutagenesis. Copies undamaged DNA at stalled replication forks, which arise in vivo from mismatched or misaligned primer ends. These misaligned primers can be extended by PolIV. Exhibits no 3'-5' exonuclease (proofreading) activity. May be involved in translesional synthesis, in conjunction with the beta clamp from PolIII.</text>
</comment>
<dbReference type="Pfam" id="PF11798">
    <property type="entry name" value="IMS_HHH"/>
    <property type="match status" value="1"/>
</dbReference>
<evidence type="ECO:0000259" key="15">
    <source>
        <dbReference type="PROSITE" id="PS50173"/>
    </source>
</evidence>
<dbReference type="SUPFAM" id="SSF56672">
    <property type="entry name" value="DNA/RNA polymerases"/>
    <property type="match status" value="1"/>
</dbReference>
<dbReference type="InterPro" id="IPR017961">
    <property type="entry name" value="DNA_pol_Y-fam_little_finger"/>
</dbReference>
<dbReference type="Pfam" id="PF11799">
    <property type="entry name" value="IMS_C"/>
    <property type="match status" value="1"/>
</dbReference>
<dbReference type="GO" id="GO:0003684">
    <property type="term" value="F:damaged DNA binding"/>
    <property type="evidence" value="ECO:0007669"/>
    <property type="project" value="InterPro"/>
</dbReference>
<dbReference type="GO" id="GO:0006261">
    <property type="term" value="P:DNA-templated DNA replication"/>
    <property type="evidence" value="ECO:0007669"/>
    <property type="project" value="UniProtKB-UniRule"/>
</dbReference>
<keyword evidence="2 14" id="KW-0515">Mutator protein</keyword>
<dbReference type="InterPro" id="IPR050116">
    <property type="entry name" value="DNA_polymerase-Y"/>
</dbReference>
<dbReference type="PROSITE" id="PS50173">
    <property type="entry name" value="UMUC"/>
    <property type="match status" value="1"/>
</dbReference>
<keyword evidence="11 14" id="KW-0238">DNA-binding</keyword>
<sequence>MKQRDIIHVDMDCFYASIEMRDDPKLQDKPVVIARDPRKTGGHGVVATANYQARAFGIHSAMNAQQAIKLCPKAVFVTPNFEKYRKVSQQIQAIFAEFSDLVEPIAFDEAYLDITADKQGLGSAVLTAHRLQQRIYDETQLTCSIGISYNKFLAKLASDFCKPVGTTVVRPEEVKAFLFPLPIEKFRGVGKKTAPKMHALGIKTGEDLYARSERYLNEHFGKIGTVLYQRVRGIDERLVEVRERKSIGTEKTFIRPLVSESQVNDEFMQLATRLVKELNKKQKHGKTLVLKLRTASFETVTKRLTKQEYFLNDVATIVYYAMQLFEEVAPTELELRLLGLTMTGLAPLEFENLSLPLFEQE</sequence>
<dbReference type="Gene3D" id="3.40.1170.60">
    <property type="match status" value="1"/>
</dbReference>
<gene>
    <name evidence="14" type="primary">dinB</name>
    <name evidence="16" type="ORF">FC48_GL001309</name>
</gene>
<dbReference type="PANTHER" id="PTHR11076">
    <property type="entry name" value="DNA REPAIR POLYMERASE UMUC / TRANSFERASE FAMILY MEMBER"/>
    <property type="match status" value="1"/>
</dbReference>
<comment type="cofactor">
    <cofactor evidence="14">
        <name>Mg(2+)</name>
        <dbReference type="ChEBI" id="CHEBI:18420"/>
    </cofactor>
    <text evidence="14">Binds 2 magnesium ions per subunit.</text>
</comment>
<dbReference type="Gene3D" id="3.30.1490.100">
    <property type="entry name" value="DNA polymerase, Y-family, little finger domain"/>
    <property type="match status" value="1"/>
</dbReference>
<evidence type="ECO:0000256" key="6">
    <source>
        <dbReference type="ARBA" id="ARBA00022705"/>
    </source>
</evidence>
<feature type="binding site" evidence="14">
    <location>
        <position position="10"/>
    </location>
    <ligand>
        <name>Mg(2+)</name>
        <dbReference type="ChEBI" id="CHEBI:18420"/>
    </ligand>
</feature>
<evidence type="ECO:0000256" key="14">
    <source>
        <dbReference type="HAMAP-Rule" id="MF_01113"/>
    </source>
</evidence>
<dbReference type="AlphaFoldDB" id="A0A0R2B7H0"/>
<dbReference type="EMBL" id="AYYN01000158">
    <property type="protein sequence ID" value="KRM71372.1"/>
    <property type="molecule type" value="Genomic_DNA"/>
</dbReference>
<dbReference type="PATRIC" id="fig|1423772.3.peg.1399"/>
<evidence type="ECO:0000256" key="2">
    <source>
        <dbReference type="ARBA" id="ARBA00022457"/>
    </source>
</evidence>
<dbReference type="HAMAP" id="MF_01113">
    <property type="entry name" value="DNApol_IV"/>
    <property type="match status" value="1"/>
</dbReference>
<keyword evidence="5 14" id="KW-0548">Nucleotidyltransferase</keyword>
<dbReference type="PANTHER" id="PTHR11076:SF33">
    <property type="entry name" value="DNA POLYMERASE KAPPA"/>
    <property type="match status" value="1"/>
</dbReference>
<keyword evidence="6 14" id="KW-0235">DNA replication</keyword>
<dbReference type="GO" id="GO:0009432">
    <property type="term" value="P:SOS response"/>
    <property type="evidence" value="ECO:0007669"/>
    <property type="project" value="TreeGrafter"/>
</dbReference>
<evidence type="ECO:0000256" key="5">
    <source>
        <dbReference type="ARBA" id="ARBA00022695"/>
    </source>
</evidence>
<dbReference type="Proteomes" id="UP000051612">
    <property type="component" value="Unassembled WGS sequence"/>
</dbReference>
<comment type="caution">
    <text evidence="16">The sequence shown here is derived from an EMBL/GenBank/DDBJ whole genome shotgun (WGS) entry which is preliminary data.</text>
</comment>
<evidence type="ECO:0000256" key="8">
    <source>
        <dbReference type="ARBA" id="ARBA00022763"/>
    </source>
</evidence>
<dbReference type="InterPro" id="IPR022880">
    <property type="entry name" value="DNApol_IV"/>
</dbReference>
<dbReference type="FunFam" id="1.10.150.20:FF:000019">
    <property type="entry name" value="DNA polymerase IV"/>
    <property type="match status" value="1"/>
</dbReference>
<feature type="domain" description="UmuC" evidence="15">
    <location>
        <begin position="6"/>
        <end position="190"/>
    </location>
</feature>
<keyword evidence="4 14" id="KW-0808">Transferase</keyword>
<proteinExistence type="inferred from homology"/>
<evidence type="ECO:0000256" key="12">
    <source>
        <dbReference type="ARBA" id="ARBA00023204"/>
    </source>
</evidence>
<dbReference type="GO" id="GO:0000287">
    <property type="term" value="F:magnesium ion binding"/>
    <property type="evidence" value="ECO:0007669"/>
    <property type="project" value="UniProtKB-UniRule"/>
</dbReference>
<dbReference type="GO" id="GO:0005829">
    <property type="term" value="C:cytosol"/>
    <property type="evidence" value="ECO:0007669"/>
    <property type="project" value="TreeGrafter"/>
</dbReference>
<dbReference type="CDD" id="cd03586">
    <property type="entry name" value="PolY_Pol_IV_kappa"/>
    <property type="match status" value="1"/>
</dbReference>
<dbReference type="NCBIfam" id="NF002677">
    <property type="entry name" value="PRK02406.1"/>
    <property type="match status" value="1"/>
</dbReference>
<dbReference type="Pfam" id="PF00817">
    <property type="entry name" value="IMS"/>
    <property type="match status" value="1"/>
</dbReference>
<evidence type="ECO:0000256" key="13">
    <source>
        <dbReference type="ARBA" id="ARBA00049244"/>
    </source>
</evidence>
<dbReference type="InterPro" id="IPR036775">
    <property type="entry name" value="DNA_pol_Y-fam_lit_finger_sf"/>
</dbReference>
<dbReference type="InterPro" id="IPR001126">
    <property type="entry name" value="UmuC"/>
</dbReference>
<keyword evidence="3 14" id="KW-0963">Cytoplasm</keyword>
<dbReference type="InterPro" id="IPR024728">
    <property type="entry name" value="PolY_HhH_motif"/>
</dbReference>
<keyword evidence="7 14" id="KW-0479">Metal-binding</keyword>
<feature type="active site" evidence="14">
    <location>
        <position position="109"/>
    </location>
</feature>
<dbReference type="InterPro" id="IPR043128">
    <property type="entry name" value="Rev_trsase/Diguanyl_cyclase"/>
</dbReference>
<feature type="binding site" evidence="14">
    <location>
        <position position="108"/>
    </location>
    <ligand>
        <name>Mg(2+)</name>
        <dbReference type="ChEBI" id="CHEBI:18420"/>
    </ligand>
</feature>
<evidence type="ECO:0000256" key="3">
    <source>
        <dbReference type="ARBA" id="ARBA00022490"/>
    </source>
</evidence>
<dbReference type="InterPro" id="IPR043502">
    <property type="entry name" value="DNA/RNA_pol_sf"/>
</dbReference>
<dbReference type="FunFam" id="3.30.1490.100:FF:000004">
    <property type="entry name" value="DNA polymerase IV"/>
    <property type="match status" value="1"/>
</dbReference>
<feature type="site" description="Substrate discrimination" evidence="14">
    <location>
        <position position="15"/>
    </location>
</feature>
<keyword evidence="12 14" id="KW-0234">DNA repair</keyword>
<name>A0A0R2B7H0_9LACO</name>
<comment type="subcellular location">
    <subcellularLocation>
        <location evidence="14">Cytoplasm</location>
    </subcellularLocation>
</comment>
<evidence type="ECO:0000256" key="4">
    <source>
        <dbReference type="ARBA" id="ARBA00022679"/>
    </source>
</evidence>
<keyword evidence="10 14" id="KW-0239">DNA-directed DNA polymerase</keyword>
<comment type="similarity">
    <text evidence="1 14">Belongs to the DNA polymerase type-Y family.</text>
</comment>
<dbReference type="GO" id="GO:0006281">
    <property type="term" value="P:DNA repair"/>
    <property type="evidence" value="ECO:0007669"/>
    <property type="project" value="UniProtKB-UniRule"/>
</dbReference>
<dbReference type="Gene3D" id="1.10.150.20">
    <property type="entry name" value="5' to 3' exonuclease, C-terminal subdomain"/>
    <property type="match status" value="1"/>
</dbReference>
<comment type="catalytic activity">
    <reaction evidence="13 14">
        <text>DNA(n) + a 2'-deoxyribonucleoside 5'-triphosphate = DNA(n+1) + diphosphate</text>
        <dbReference type="Rhea" id="RHEA:22508"/>
        <dbReference type="Rhea" id="RHEA-COMP:17339"/>
        <dbReference type="Rhea" id="RHEA-COMP:17340"/>
        <dbReference type="ChEBI" id="CHEBI:33019"/>
        <dbReference type="ChEBI" id="CHEBI:61560"/>
        <dbReference type="ChEBI" id="CHEBI:173112"/>
        <dbReference type="EC" id="2.7.7.7"/>
    </reaction>
</comment>
<evidence type="ECO:0000313" key="16">
    <source>
        <dbReference type="EMBL" id="KRM71372.1"/>
    </source>
</evidence>
<keyword evidence="9 14" id="KW-0460">Magnesium</keyword>
<comment type="subunit">
    <text evidence="14">Monomer.</text>
</comment>
<dbReference type="GO" id="GO:0003887">
    <property type="term" value="F:DNA-directed DNA polymerase activity"/>
    <property type="evidence" value="ECO:0007669"/>
    <property type="project" value="UniProtKB-UniRule"/>
</dbReference>
<dbReference type="SUPFAM" id="SSF100879">
    <property type="entry name" value="Lesion bypass DNA polymerase (Y-family), little finger domain"/>
    <property type="match status" value="1"/>
</dbReference>
<dbReference type="GO" id="GO:0042276">
    <property type="term" value="P:error-prone translesion synthesis"/>
    <property type="evidence" value="ECO:0007669"/>
    <property type="project" value="TreeGrafter"/>
</dbReference>
<evidence type="ECO:0000256" key="7">
    <source>
        <dbReference type="ARBA" id="ARBA00022723"/>
    </source>
</evidence>
<dbReference type="Gene3D" id="3.30.70.270">
    <property type="match status" value="1"/>
</dbReference>
<evidence type="ECO:0000256" key="1">
    <source>
        <dbReference type="ARBA" id="ARBA00010945"/>
    </source>
</evidence>
<keyword evidence="8 14" id="KW-0227">DNA damage</keyword>
<evidence type="ECO:0000256" key="11">
    <source>
        <dbReference type="ARBA" id="ARBA00023125"/>
    </source>
</evidence>
<accession>A0A0R2B7H0</accession>
<reference evidence="16 17" key="1">
    <citation type="journal article" date="2015" name="Genome Announc.">
        <title>Expanding the biotechnology potential of lactobacilli through comparative genomics of 213 strains and associated genera.</title>
        <authorList>
            <person name="Sun Z."/>
            <person name="Harris H.M."/>
            <person name="McCann A."/>
            <person name="Guo C."/>
            <person name="Argimon S."/>
            <person name="Zhang W."/>
            <person name="Yang X."/>
            <person name="Jeffery I.B."/>
            <person name="Cooney J.C."/>
            <person name="Kagawa T.F."/>
            <person name="Liu W."/>
            <person name="Song Y."/>
            <person name="Salvetti E."/>
            <person name="Wrobel A."/>
            <person name="Rasinkangas P."/>
            <person name="Parkhill J."/>
            <person name="Rea M.C."/>
            <person name="O'Sullivan O."/>
            <person name="Ritari J."/>
            <person name="Douillard F.P."/>
            <person name="Paul Ross R."/>
            <person name="Yang R."/>
            <person name="Briner A.E."/>
            <person name="Felis G.E."/>
            <person name="de Vos W.M."/>
            <person name="Barrangou R."/>
            <person name="Klaenhammer T.R."/>
            <person name="Caufield P.W."/>
            <person name="Cui Y."/>
            <person name="Zhang H."/>
            <person name="O'Toole P.W."/>
        </authorList>
    </citation>
    <scope>NUCLEOTIDE SEQUENCE [LARGE SCALE GENOMIC DNA]</scope>
    <source>
        <strain evidence="16 17">DSM 20452</strain>
    </source>
</reference>
<protein>
    <recommendedName>
        <fullName evidence="14">DNA polymerase IV</fullName>
        <shortName evidence="14">Pol IV</shortName>
        <ecNumber evidence="14">2.7.7.7</ecNumber>
    </recommendedName>
</protein>
<evidence type="ECO:0000256" key="9">
    <source>
        <dbReference type="ARBA" id="ARBA00022842"/>
    </source>
</evidence>
<evidence type="ECO:0000256" key="10">
    <source>
        <dbReference type="ARBA" id="ARBA00022932"/>
    </source>
</evidence>
<dbReference type="EC" id="2.7.7.7" evidence="14"/>
<dbReference type="RefSeq" id="WP_056960018.1">
    <property type="nucleotide sequence ID" value="NZ_AYYN01000158.1"/>
</dbReference>
<organism evidence="16 17">
    <name type="scientific">Ligilactobacillus murinus DSM 20452 = NBRC 14221</name>
    <dbReference type="NCBI Taxonomy" id="1423772"/>
    <lineage>
        <taxon>Bacteria</taxon>
        <taxon>Bacillati</taxon>
        <taxon>Bacillota</taxon>
        <taxon>Bacilli</taxon>
        <taxon>Lactobacillales</taxon>
        <taxon>Lactobacillaceae</taxon>
        <taxon>Ligilactobacillus</taxon>
    </lineage>
</organism>